<dbReference type="EMBL" id="BT122395">
    <property type="protein sequence ID" value="ADE75778.1"/>
    <property type="molecule type" value="mRNA"/>
</dbReference>
<reference evidence="1" key="1">
    <citation type="submission" date="2010-04" db="EMBL/GenBank/DDBJ databases">
        <authorList>
            <person name="Reid K.E."/>
            <person name="Liao N."/>
            <person name="Chan S."/>
            <person name="Docking R."/>
            <person name="Taylor G."/>
            <person name="Moore R."/>
            <person name="Mayo M."/>
            <person name="Munro S."/>
            <person name="King J."/>
            <person name="Yanchuk A."/>
            <person name="Holt R."/>
            <person name="Jones S."/>
            <person name="Marra M."/>
            <person name="Ritland C.E."/>
            <person name="Ritland K."/>
            <person name="Bohlmann J."/>
        </authorList>
    </citation>
    <scope>NUCLEOTIDE SEQUENCE</scope>
    <source>
        <tissue evidence="1">Buds collected with no treatment. Collection October 2007</tissue>
    </source>
</reference>
<protein>
    <submittedName>
        <fullName evidence="1">Uncharacterized protein</fullName>
    </submittedName>
</protein>
<accession>D5A8A9</accession>
<organism evidence="1">
    <name type="scientific">Picea sitchensis</name>
    <name type="common">Sitka spruce</name>
    <name type="synonym">Pinus sitchensis</name>
    <dbReference type="NCBI Taxonomy" id="3332"/>
    <lineage>
        <taxon>Eukaryota</taxon>
        <taxon>Viridiplantae</taxon>
        <taxon>Streptophyta</taxon>
        <taxon>Embryophyta</taxon>
        <taxon>Tracheophyta</taxon>
        <taxon>Spermatophyta</taxon>
        <taxon>Pinopsida</taxon>
        <taxon>Pinidae</taxon>
        <taxon>Conifers I</taxon>
        <taxon>Pinales</taxon>
        <taxon>Pinaceae</taxon>
        <taxon>Picea</taxon>
    </lineage>
</organism>
<dbReference type="AlphaFoldDB" id="D5A8A9"/>
<name>D5A8A9_PICSI</name>
<proteinExistence type="evidence at transcript level"/>
<evidence type="ECO:0000313" key="1">
    <source>
        <dbReference type="EMBL" id="ADE75778.1"/>
    </source>
</evidence>
<sequence>MTSHLLGKFTDWRAEFVSLGVNFISTGLCELGGCNNFWKHISSERGQVYLQGDHIP</sequence>